<comment type="catalytic activity">
    <reaction evidence="10">
        <text>glycyl-[formate C-acetyltransferase] + reduced [flavodoxin] + S-adenosyl-L-methionine = glycin-2-yl radical-[formate C-acetyltransferase] + semiquinone [flavodoxin] + 5'-deoxyadenosine + L-methionine + H(+)</text>
        <dbReference type="Rhea" id="RHEA:19225"/>
        <dbReference type="Rhea" id="RHEA-COMP:10622"/>
        <dbReference type="Rhea" id="RHEA-COMP:12190"/>
        <dbReference type="Rhea" id="RHEA-COMP:12191"/>
        <dbReference type="Rhea" id="RHEA-COMP:14480"/>
        <dbReference type="ChEBI" id="CHEBI:15378"/>
        <dbReference type="ChEBI" id="CHEBI:17319"/>
        <dbReference type="ChEBI" id="CHEBI:29947"/>
        <dbReference type="ChEBI" id="CHEBI:32722"/>
        <dbReference type="ChEBI" id="CHEBI:57618"/>
        <dbReference type="ChEBI" id="CHEBI:57844"/>
        <dbReference type="ChEBI" id="CHEBI:59789"/>
        <dbReference type="ChEBI" id="CHEBI:140311"/>
        <dbReference type="EC" id="1.97.1.4"/>
    </reaction>
</comment>
<dbReference type="InterPro" id="IPR013785">
    <property type="entry name" value="Aldolase_TIM"/>
</dbReference>
<evidence type="ECO:0000313" key="13">
    <source>
        <dbReference type="Proteomes" id="UP001319121"/>
    </source>
</evidence>
<dbReference type="PROSITE" id="PS01087">
    <property type="entry name" value="RADICAL_ACTIVATING"/>
    <property type="match status" value="1"/>
</dbReference>
<evidence type="ECO:0000256" key="8">
    <source>
        <dbReference type="ARBA" id="ARBA00023004"/>
    </source>
</evidence>
<comment type="subcellular location">
    <subcellularLocation>
        <location evidence="10">Cytoplasm</location>
    </subcellularLocation>
</comment>
<reference evidence="12 13" key="1">
    <citation type="submission" date="2019-03" db="EMBL/GenBank/DDBJ databases">
        <title>Complete genome sequence of Ferrigenium kumadai strain An22, a microaerophilic iron-oxidizing bacterium isolated from a paddy field soil.</title>
        <authorList>
            <person name="Watanabe T."/>
            <person name="Asakawa S."/>
        </authorList>
    </citation>
    <scope>NUCLEOTIDE SEQUENCE [LARGE SCALE GENOMIC DNA]</scope>
    <source>
        <strain evidence="12 13">An22</strain>
    </source>
</reference>
<keyword evidence="3 10" id="KW-0004">4Fe-4S</keyword>
<evidence type="ECO:0000259" key="11">
    <source>
        <dbReference type="PROSITE" id="PS51918"/>
    </source>
</evidence>
<dbReference type="PANTHER" id="PTHR30352:SF5">
    <property type="entry name" value="PYRUVATE FORMATE-LYASE 1-ACTIVATING ENZYME"/>
    <property type="match status" value="1"/>
</dbReference>
<dbReference type="CDD" id="cd01335">
    <property type="entry name" value="Radical_SAM"/>
    <property type="match status" value="1"/>
</dbReference>
<keyword evidence="4" id="KW-0119">Carbohydrate metabolism</keyword>
<dbReference type="GO" id="GO:0006006">
    <property type="term" value="P:glucose metabolic process"/>
    <property type="evidence" value="ECO:0007669"/>
    <property type="project" value="UniProtKB-KW"/>
</dbReference>
<dbReference type="EC" id="1.97.1.4" evidence="10"/>
<dbReference type="RefSeq" id="WP_212785007.1">
    <property type="nucleotide sequence ID" value="NZ_AP019536.1"/>
</dbReference>
<dbReference type="InterPro" id="IPR001989">
    <property type="entry name" value="Radical_activat_CS"/>
</dbReference>
<dbReference type="PROSITE" id="PS51918">
    <property type="entry name" value="RADICAL_SAM"/>
    <property type="match status" value="1"/>
</dbReference>
<evidence type="ECO:0000256" key="10">
    <source>
        <dbReference type="RuleBase" id="RU362053"/>
    </source>
</evidence>
<dbReference type="Proteomes" id="UP001319121">
    <property type="component" value="Chromosome"/>
</dbReference>
<evidence type="ECO:0000256" key="2">
    <source>
        <dbReference type="ARBA" id="ARBA00009777"/>
    </source>
</evidence>
<proteinExistence type="inferred from homology"/>
<dbReference type="GO" id="GO:0051539">
    <property type="term" value="F:4 iron, 4 sulfur cluster binding"/>
    <property type="evidence" value="ECO:0007669"/>
    <property type="project" value="UniProtKB-UniRule"/>
</dbReference>
<protein>
    <recommendedName>
        <fullName evidence="10">Pyruvate formate-lyase-activating enzyme</fullName>
        <ecNumber evidence="10">1.97.1.4</ecNumber>
    </recommendedName>
</protein>
<evidence type="ECO:0000256" key="7">
    <source>
        <dbReference type="ARBA" id="ARBA00023002"/>
    </source>
</evidence>
<dbReference type="Pfam" id="PF04055">
    <property type="entry name" value="Radical_SAM"/>
    <property type="match status" value="1"/>
</dbReference>
<dbReference type="NCBIfam" id="TIGR02493">
    <property type="entry name" value="PFLA"/>
    <property type="match status" value="1"/>
</dbReference>
<evidence type="ECO:0000256" key="9">
    <source>
        <dbReference type="ARBA" id="ARBA00023014"/>
    </source>
</evidence>
<keyword evidence="7 10" id="KW-0560">Oxidoreductase</keyword>
<comment type="function">
    <text evidence="1">Activation of pyruvate formate-lyase 1 under anaerobic conditions by generation of an organic free radical, using S-adenosylmethionine and reduced flavodoxin as cosubstrates to produce 5'-deoxy-adenosine.</text>
</comment>
<dbReference type="InterPro" id="IPR058240">
    <property type="entry name" value="rSAM_sf"/>
</dbReference>
<evidence type="ECO:0000256" key="5">
    <source>
        <dbReference type="ARBA" id="ARBA00022691"/>
    </source>
</evidence>
<dbReference type="GO" id="GO:0046872">
    <property type="term" value="F:metal ion binding"/>
    <property type="evidence" value="ECO:0007669"/>
    <property type="project" value="UniProtKB-UniRule"/>
</dbReference>
<evidence type="ECO:0000256" key="4">
    <source>
        <dbReference type="ARBA" id="ARBA00022526"/>
    </source>
</evidence>
<sequence>MQEQQDDPRGFVLSHESAGALDGPGLRHVIFLSGCQMRCHYCHNPESWRAGHGAWVKASEVLAKVAGLSSFYRNGGGLTLSGGEPLLQPEFCHALARGAKAMGLHVALDTNGELHEGLPDSFFDPIDLFLLDIKHSDPAAHKELTGRDLAPVLDCARRASELGKVIWVRHVIVPGITDSGDHFECLAGLLQDIPALTRVDLLPFHAMGSFKWASVGMEDPLAGVEAPSEDTMETGRAILRRALPSALVV</sequence>
<name>A0AAN1W0V1_9PROT</name>
<dbReference type="AlphaFoldDB" id="A0AAN1W0V1"/>
<dbReference type="SFLD" id="SFLDG01066">
    <property type="entry name" value="organic_radical-activating_enz"/>
    <property type="match status" value="1"/>
</dbReference>
<dbReference type="KEGG" id="fku:FGKAn22_14600"/>
<keyword evidence="6 10" id="KW-0479">Metal-binding</keyword>
<keyword evidence="4" id="KW-0313">Glucose metabolism</keyword>
<evidence type="ECO:0000256" key="6">
    <source>
        <dbReference type="ARBA" id="ARBA00022723"/>
    </source>
</evidence>
<dbReference type="PANTHER" id="PTHR30352">
    <property type="entry name" value="PYRUVATE FORMATE-LYASE-ACTIVATING ENZYME"/>
    <property type="match status" value="1"/>
</dbReference>
<evidence type="ECO:0000256" key="3">
    <source>
        <dbReference type="ARBA" id="ARBA00022485"/>
    </source>
</evidence>
<comment type="cofactor">
    <cofactor evidence="10">
        <name>[4Fe-4S] cluster</name>
        <dbReference type="ChEBI" id="CHEBI:49883"/>
    </cofactor>
    <text evidence="10">Binds 1 [4Fe-4S] cluster. The cluster is coordinated with 3 cysteines and an exchangeable S-adenosyl-L-methionine.</text>
</comment>
<dbReference type="InterPro" id="IPR007197">
    <property type="entry name" value="rSAM"/>
</dbReference>
<keyword evidence="9 10" id="KW-0411">Iron-sulfur</keyword>
<organism evidence="12 13">
    <name type="scientific">Ferrigenium kumadai</name>
    <dbReference type="NCBI Taxonomy" id="1682490"/>
    <lineage>
        <taxon>Bacteria</taxon>
        <taxon>Pseudomonadati</taxon>
        <taxon>Pseudomonadota</taxon>
        <taxon>Betaproteobacteria</taxon>
        <taxon>Nitrosomonadales</taxon>
        <taxon>Gallionellaceae</taxon>
        <taxon>Ferrigenium</taxon>
    </lineage>
</organism>
<keyword evidence="8 10" id="KW-0408">Iron</keyword>
<feature type="domain" description="Radical SAM core" evidence="11">
    <location>
        <begin position="21"/>
        <end position="241"/>
    </location>
</feature>
<keyword evidence="12" id="KW-0670">Pyruvate</keyword>
<dbReference type="GO" id="GO:0005737">
    <property type="term" value="C:cytoplasm"/>
    <property type="evidence" value="ECO:0007669"/>
    <property type="project" value="UniProtKB-SubCell"/>
</dbReference>
<dbReference type="InterPro" id="IPR012838">
    <property type="entry name" value="PFL1_activating"/>
</dbReference>
<dbReference type="InterPro" id="IPR034457">
    <property type="entry name" value="Organic_radical-activating"/>
</dbReference>
<evidence type="ECO:0000313" key="12">
    <source>
        <dbReference type="EMBL" id="BBI99767.1"/>
    </source>
</evidence>
<keyword evidence="5 10" id="KW-0949">S-adenosyl-L-methionine</keyword>
<accession>A0AAN1W0V1</accession>
<keyword evidence="10" id="KW-0963">Cytoplasm</keyword>
<evidence type="ECO:0000256" key="1">
    <source>
        <dbReference type="ARBA" id="ARBA00002918"/>
    </source>
</evidence>
<dbReference type="SFLD" id="SFLDS00029">
    <property type="entry name" value="Radical_SAM"/>
    <property type="match status" value="1"/>
</dbReference>
<dbReference type="GO" id="GO:0043365">
    <property type="term" value="F:[formate-C-acetyltransferase]-activating enzyme activity"/>
    <property type="evidence" value="ECO:0007669"/>
    <property type="project" value="UniProtKB-UniRule"/>
</dbReference>
<comment type="function">
    <text evidence="10">Activation of pyruvate formate-lyase under anaerobic conditions by generation of an organic free radical, using S-adenosylmethionine and reduced flavodoxin as cosubstrates to produce 5'-deoxy-adenosine.</text>
</comment>
<gene>
    <name evidence="12" type="ORF">FGKAn22_14600</name>
</gene>
<dbReference type="SUPFAM" id="SSF102114">
    <property type="entry name" value="Radical SAM enzymes"/>
    <property type="match status" value="1"/>
</dbReference>
<dbReference type="Gene3D" id="3.20.20.70">
    <property type="entry name" value="Aldolase class I"/>
    <property type="match status" value="1"/>
</dbReference>
<dbReference type="EMBL" id="AP019536">
    <property type="protein sequence ID" value="BBI99767.1"/>
    <property type="molecule type" value="Genomic_DNA"/>
</dbReference>
<keyword evidence="13" id="KW-1185">Reference proteome</keyword>
<comment type="similarity">
    <text evidence="2 10">Belongs to the organic radical-activating enzymes family.</text>
</comment>